<dbReference type="Proteomes" id="UP000253769">
    <property type="component" value="Unassembled WGS sequence"/>
</dbReference>
<accession>A0A369WP87</accession>
<proteinExistence type="predicted"/>
<dbReference type="EMBL" id="QQOH01000002">
    <property type="protein sequence ID" value="RDE23033.1"/>
    <property type="molecule type" value="Genomic_DNA"/>
</dbReference>
<evidence type="ECO:0000313" key="1">
    <source>
        <dbReference type="EMBL" id="RDE23033.1"/>
    </source>
</evidence>
<protein>
    <submittedName>
        <fullName evidence="1">Uncharacterized protein</fullName>
    </submittedName>
</protein>
<dbReference type="RefSeq" id="WP_114695127.1">
    <property type="nucleotide sequence ID" value="NZ_QQOH01000002.1"/>
</dbReference>
<reference evidence="1 2" key="1">
    <citation type="submission" date="2018-07" db="EMBL/GenBank/DDBJ databases">
        <title>Motiliproteus coralliicola sp. nov., a bacterium isolated from Coral.</title>
        <authorList>
            <person name="Wang G."/>
        </authorList>
    </citation>
    <scope>NUCLEOTIDE SEQUENCE [LARGE SCALE GENOMIC DNA]</scope>
    <source>
        <strain evidence="1 2">C34</strain>
    </source>
</reference>
<keyword evidence="2" id="KW-1185">Reference proteome</keyword>
<name>A0A369WP87_9GAMM</name>
<dbReference type="AlphaFoldDB" id="A0A369WP87"/>
<evidence type="ECO:0000313" key="2">
    <source>
        <dbReference type="Proteomes" id="UP000253769"/>
    </source>
</evidence>
<gene>
    <name evidence="1" type="ORF">DV711_07830</name>
</gene>
<comment type="caution">
    <text evidence="1">The sequence shown here is derived from an EMBL/GenBank/DDBJ whole genome shotgun (WGS) entry which is preliminary data.</text>
</comment>
<organism evidence="1 2">
    <name type="scientific">Motiliproteus coralliicola</name>
    <dbReference type="NCBI Taxonomy" id="2283196"/>
    <lineage>
        <taxon>Bacteria</taxon>
        <taxon>Pseudomonadati</taxon>
        <taxon>Pseudomonadota</taxon>
        <taxon>Gammaproteobacteria</taxon>
        <taxon>Oceanospirillales</taxon>
        <taxon>Oceanospirillaceae</taxon>
        <taxon>Motiliproteus</taxon>
    </lineage>
</organism>
<dbReference type="OrthoDB" id="6318949at2"/>
<sequence>MYRRSKKYQAQVARLANARATKERKRLEEAVPADRCDLPDLRRVIEITDFDTGTPVTHRIELYRSDRIDCYNVKIDGQPWQQRIGWSRILEGL</sequence>